<feature type="transmembrane region" description="Helical" evidence="17">
    <location>
        <begin position="284"/>
        <end position="308"/>
    </location>
</feature>
<keyword evidence="5" id="KW-0633">Potassium transport</keyword>
<organism evidence="19 20">
    <name type="scientific">Drosophila mojavensis</name>
    <name type="common">Fruit fly</name>
    <dbReference type="NCBI Taxonomy" id="7230"/>
    <lineage>
        <taxon>Eukaryota</taxon>
        <taxon>Metazoa</taxon>
        <taxon>Ecdysozoa</taxon>
        <taxon>Arthropoda</taxon>
        <taxon>Hexapoda</taxon>
        <taxon>Insecta</taxon>
        <taxon>Pterygota</taxon>
        <taxon>Neoptera</taxon>
        <taxon>Endopterygota</taxon>
        <taxon>Diptera</taxon>
        <taxon>Brachycera</taxon>
        <taxon>Muscomorpha</taxon>
        <taxon>Ephydroidea</taxon>
        <taxon>Drosophilidae</taxon>
        <taxon>Drosophila</taxon>
    </lineage>
</organism>
<keyword evidence="4" id="KW-0050">Antiport</keyword>
<dbReference type="Gene3D" id="1.20.1420.30">
    <property type="entry name" value="NCX, central ion-binding region"/>
    <property type="match status" value="2"/>
</dbReference>
<evidence type="ECO:0000256" key="5">
    <source>
        <dbReference type="ARBA" id="ARBA00022538"/>
    </source>
</evidence>
<dbReference type="InterPro" id="IPR044880">
    <property type="entry name" value="NCX_ion-bd_dom_sf"/>
</dbReference>
<evidence type="ECO:0000256" key="15">
    <source>
        <dbReference type="ARBA" id="ARBA00023136"/>
    </source>
</evidence>
<feature type="domain" description="Sodium/calcium exchanger membrane region" evidence="18">
    <location>
        <begin position="69"/>
        <end position="207"/>
    </location>
</feature>
<dbReference type="GO" id="GO:0006874">
    <property type="term" value="P:intracellular calcium ion homeostasis"/>
    <property type="evidence" value="ECO:0007669"/>
    <property type="project" value="TreeGrafter"/>
</dbReference>
<feature type="transmembrane region" description="Helical" evidence="17">
    <location>
        <begin position="103"/>
        <end position="128"/>
    </location>
</feature>
<keyword evidence="6" id="KW-0109">Calcium transport</keyword>
<dbReference type="GO" id="GO:0015293">
    <property type="term" value="F:symporter activity"/>
    <property type="evidence" value="ECO:0007669"/>
    <property type="project" value="UniProtKB-KW"/>
</dbReference>
<keyword evidence="14" id="KW-0406">Ion transport</keyword>
<feature type="transmembrane region" description="Helical" evidence="17">
    <location>
        <begin position="61"/>
        <end position="82"/>
    </location>
</feature>
<evidence type="ECO:0000256" key="4">
    <source>
        <dbReference type="ARBA" id="ARBA00022449"/>
    </source>
</evidence>
<evidence type="ECO:0000256" key="17">
    <source>
        <dbReference type="SAM" id="Phobius"/>
    </source>
</evidence>
<feature type="domain" description="Sodium/calcium exchanger membrane region" evidence="18">
    <location>
        <begin position="285"/>
        <end position="433"/>
    </location>
</feature>
<evidence type="ECO:0000256" key="1">
    <source>
        <dbReference type="ARBA" id="ARBA00004141"/>
    </source>
</evidence>
<keyword evidence="16" id="KW-0739">Sodium transport</keyword>
<sequence length="456" mass="50400">MDLLTYENFLLGNARIGNYETFALPTNSTSTSTSTSTPTPAPNCTLPSIIEFPNVMRKKSVGYTVACLLISIYIFITLAVLCETYLVPSIERLCYSLKMTYDVAGATFMAAATSAPELFVCLVATFIAKGDMGIGTIVGSSVFNVLAIAALCGVFSGVYTKLDWWPITRDCFWYLLTICMLFAVLFDSIIELYEAIILFSMYFVYLIELIFDRKIQSICRKVDVEKDTVTENPMTREEDPLKTFKEIVCGFPKKEDKAYRKVWFFIKYPAVILLAVTTPSARSIYILCLLMAIVWISVLSYLVTWSLTIVGHNIGVPDSIMGLTVLAFGTSVPEGVSSFIVVRKGYGSMAMCNAIGSNTFDIFICMGLPWLISVAVEKKNIHVNSDGLAMTTGILILTGAIAYFSLLGTKFVLGKIVGWICLVSYAAFLVVSITLEILTLKPVCDIESGYYSYYTK</sequence>
<dbReference type="KEGG" id="dmo:Dmoj_GI25808"/>
<dbReference type="NCBIfam" id="TIGR00367">
    <property type="entry name" value="calcium/sodium antiporter"/>
    <property type="match status" value="1"/>
</dbReference>
<dbReference type="AlphaFoldDB" id="A0A0Q9XRD6"/>
<name>A0A0Q9XRD6_DROMO</name>
<feature type="transmembrane region" description="Helical" evidence="17">
    <location>
        <begin position="388"/>
        <end position="406"/>
    </location>
</feature>
<feature type="transmembrane region" description="Helical" evidence="17">
    <location>
        <begin position="320"/>
        <end position="342"/>
    </location>
</feature>
<keyword evidence="13" id="KW-0915">Sodium</keyword>
<dbReference type="InterPro" id="IPR004837">
    <property type="entry name" value="NaCa_Exmemb"/>
</dbReference>
<proteinExistence type="inferred from homology"/>
<evidence type="ECO:0000313" key="19">
    <source>
        <dbReference type="EMBL" id="KRG07047.1"/>
    </source>
</evidence>
<evidence type="ECO:0000256" key="7">
    <source>
        <dbReference type="ARBA" id="ARBA00022692"/>
    </source>
</evidence>
<dbReference type="GO" id="GO:0005262">
    <property type="term" value="F:calcium channel activity"/>
    <property type="evidence" value="ECO:0007669"/>
    <property type="project" value="TreeGrafter"/>
</dbReference>
<protein>
    <submittedName>
        <fullName evidence="19">Uncharacterized protein, isoform B</fullName>
    </submittedName>
</protein>
<feature type="transmembrane region" description="Helical" evidence="17">
    <location>
        <begin position="412"/>
        <end position="431"/>
    </location>
</feature>
<dbReference type="GO" id="GO:0005886">
    <property type="term" value="C:plasma membrane"/>
    <property type="evidence" value="ECO:0007669"/>
    <property type="project" value="TreeGrafter"/>
</dbReference>
<accession>A0A0Q9XRD6</accession>
<feature type="transmembrane region" description="Helical" evidence="17">
    <location>
        <begin position="171"/>
        <end position="189"/>
    </location>
</feature>
<dbReference type="Pfam" id="PF01699">
    <property type="entry name" value="Na_Ca_ex"/>
    <property type="match status" value="2"/>
</dbReference>
<evidence type="ECO:0000259" key="18">
    <source>
        <dbReference type="Pfam" id="PF01699"/>
    </source>
</evidence>
<evidence type="ECO:0000256" key="12">
    <source>
        <dbReference type="ARBA" id="ARBA00022989"/>
    </source>
</evidence>
<dbReference type="PANTHER" id="PTHR10846:SF70">
    <property type="entry name" value="ZYDECO, ISOFORM F"/>
    <property type="match status" value="1"/>
</dbReference>
<keyword evidence="11" id="KW-0630">Potassium</keyword>
<dbReference type="InterPro" id="IPR004481">
    <property type="entry name" value="K/Na/Ca-exchanger"/>
</dbReference>
<evidence type="ECO:0000256" key="6">
    <source>
        <dbReference type="ARBA" id="ARBA00022568"/>
    </source>
</evidence>
<evidence type="ECO:0000256" key="16">
    <source>
        <dbReference type="ARBA" id="ARBA00023201"/>
    </source>
</evidence>
<dbReference type="FunFam" id="1.20.1420.30:FF:000009">
    <property type="entry name" value="sodium/potassium/calcium exchanger 5 isoform X2"/>
    <property type="match status" value="1"/>
</dbReference>
<dbReference type="GO" id="GO:0008273">
    <property type="term" value="F:calcium, potassium:sodium antiporter activity"/>
    <property type="evidence" value="ECO:0007669"/>
    <property type="project" value="TreeGrafter"/>
</dbReference>
<comment type="subcellular location">
    <subcellularLocation>
        <location evidence="1">Membrane</location>
        <topology evidence="1">Multi-pass membrane protein</topology>
    </subcellularLocation>
</comment>
<dbReference type="Proteomes" id="UP000009192">
    <property type="component" value="Unassembled WGS sequence"/>
</dbReference>
<evidence type="ECO:0000256" key="11">
    <source>
        <dbReference type="ARBA" id="ARBA00022958"/>
    </source>
</evidence>
<dbReference type="InParanoid" id="A0A0Q9XRD6"/>
<evidence type="ECO:0000256" key="13">
    <source>
        <dbReference type="ARBA" id="ARBA00023053"/>
    </source>
</evidence>
<evidence type="ECO:0000256" key="10">
    <source>
        <dbReference type="ARBA" id="ARBA00022847"/>
    </source>
</evidence>
<dbReference type="EMBL" id="CH933812">
    <property type="protein sequence ID" value="KRG07047.1"/>
    <property type="molecule type" value="Genomic_DNA"/>
</dbReference>
<evidence type="ECO:0000313" key="20">
    <source>
        <dbReference type="Proteomes" id="UP000009192"/>
    </source>
</evidence>
<keyword evidence="15 17" id="KW-0472">Membrane</keyword>
<keyword evidence="12 17" id="KW-1133">Transmembrane helix</keyword>
<feature type="transmembrane region" description="Helical" evidence="17">
    <location>
        <begin position="134"/>
        <end position="159"/>
    </location>
</feature>
<dbReference type="PANTHER" id="PTHR10846">
    <property type="entry name" value="SODIUM/POTASSIUM/CALCIUM EXCHANGER"/>
    <property type="match status" value="1"/>
</dbReference>
<keyword evidence="3" id="KW-0813">Transport</keyword>
<feature type="transmembrane region" description="Helical" evidence="17">
    <location>
        <begin position="354"/>
        <end position="376"/>
    </location>
</feature>
<keyword evidence="8" id="KW-0732">Signal</keyword>
<evidence type="ECO:0000256" key="14">
    <source>
        <dbReference type="ARBA" id="ARBA00023065"/>
    </source>
</evidence>
<dbReference type="OrthoDB" id="2127281at2759"/>
<reference evidence="19 20" key="1">
    <citation type="journal article" date="2007" name="Nature">
        <title>Evolution of genes and genomes on the Drosophila phylogeny.</title>
        <authorList>
            <consortium name="Drosophila 12 Genomes Consortium"/>
            <person name="Clark A.G."/>
            <person name="Eisen M.B."/>
            <person name="Smith D.R."/>
            <person name="Bergman C.M."/>
            <person name="Oliver B."/>
            <person name="Markow T.A."/>
            <person name="Kaufman T.C."/>
            <person name="Kellis M."/>
            <person name="Gelbart W."/>
            <person name="Iyer V.N."/>
            <person name="Pollard D.A."/>
            <person name="Sackton T.B."/>
            <person name="Larracuente A.M."/>
            <person name="Singh N.D."/>
            <person name="Abad J.P."/>
            <person name="Abt D.N."/>
            <person name="Adryan B."/>
            <person name="Aguade M."/>
            <person name="Akashi H."/>
            <person name="Anderson W.W."/>
            <person name="Aquadro C.F."/>
            <person name="Ardell D.H."/>
            <person name="Arguello R."/>
            <person name="Artieri C.G."/>
            <person name="Barbash D.A."/>
            <person name="Barker D."/>
            <person name="Barsanti P."/>
            <person name="Batterham P."/>
            <person name="Batzoglou S."/>
            <person name="Begun D."/>
            <person name="Bhutkar A."/>
            <person name="Blanco E."/>
            <person name="Bosak S.A."/>
            <person name="Bradley R.K."/>
            <person name="Brand A.D."/>
            <person name="Brent M.R."/>
            <person name="Brooks A.N."/>
            <person name="Brown R.H."/>
            <person name="Butlin R.K."/>
            <person name="Caggese C."/>
            <person name="Calvi B.R."/>
            <person name="Bernardo de Carvalho A."/>
            <person name="Caspi A."/>
            <person name="Castrezana S."/>
            <person name="Celniker S.E."/>
            <person name="Chang J.L."/>
            <person name="Chapple C."/>
            <person name="Chatterji S."/>
            <person name="Chinwalla A."/>
            <person name="Civetta A."/>
            <person name="Clifton S.W."/>
            <person name="Comeron J.M."/>
            <person name="Costello J.C."/>
            <person name="Coyne J.A."/>
            <person name="Daub J."/>
            <person name="David R.G."/>
            <person name="Delcher A.L."/>
            <person name="Delehaunty K."/>
            <person name="Do C.B."/>
            <person name="Ebling H."/>
            <person name="Edwards K."/>
            <person name="Eickbush T."/>
            <person name="Evans J.D."/>
            <person name="Filipski A."/>
            <person name="Findeiss S."/>
            <person name="Freyhult E."/>
            <person name="Fulton L."/>
            <person name="Fulton R."/>
            <person name="Garcia A.C."/>
            <person name="Gardiner A."/>
            <person name="Garfield D.A."/>
            <person name="Garvin B.E."/>
            <person name="Gibson G."/>
            <person name="Gilbert D."/>
            <person name="Gnerre S."/>
            <person name="Godfrey J."/>
            <person name="Good R."/>
            <person name="Gotea V."/>
            <person name="Gravely B."/>
            <person name="Greenberg A.J."/>
            <person name="Griffiths-Jones S."/>
            <person name="Gross S."/>
            <person name="Guigo R."/>
            <person name="Gustafson E.A."/>
            <person name="Haerty W."/>
            <person name="Hahn M.W."/>
            <person name="Halligan D.L."/>
            <person name="Halpern A.L."/>
            <person name="Halter G.M."/>
            <person name="Han M.V."/>
            <person name="Heger A."/>
            <person name="Hillier L."/>
            <person name="Hinrichs A.S."/>
            <person name="Holmes I."/>
            <person name="Hoskins R.A."/>
            <person name="Hubisz M.J."/>
            <person name="Hultmark D."/>
            <person name="Huntley M.A."/>
            <person name="Jaffe D.B."/>
            <person name="Jagadeeshan S."/>
            <person name="Jeck W.R."/>
            <person name="Johnson J."/>
            <person name="Jones C.D."/>
            <person name="Jordan W.C."/>
            <person name="Karpen G.H."/>
            <person name="Kataoka E."/>
            <person name="Keightley P.D."/>
            <person name="Kheradpour P."/>
            <person name="Kirkness E.F."/>
            <person name="Koerich L.B."/>
            <person name="Kristiansen K."/>
            <person name="Kudrna D."/>
            <person name="Kulathinal R.J."/>
            <person name="Kumar S."/>
            <person name="Kwok R."/>
            <person name="Lander E."/>
            <person name="Langley C.H."/>
            <person name="Lapoint R."/>
            <person name="Lazzaro B.P."/>
            <person name="Lee S.J."/>
            <person name="Levesque L."/>
            <person name="Li R."/>
            <person name="Lin C.F."/>
            <person name="Lin M.F."/>
            <person name="Lindblad-Toh K."/>
            <person name="Llopart A."/>
            <person name="Long M."/>
            <person name="Low L."/>
            <person name="Lozovsky E."/>
            <person name="Lu J."/>
            <person name="Luo M."/>
            <person name="Machado C.A."/>
            <person name="Makalowski W."/>
            <person name="Marzo M."/>
            <person name="Matsuda M."/>
            <person name="Matzkin L."/>
            <person name="McAllister B."/>
            <person name="McBride C.S."/>
            <person name="McKernan B."/>
            <person name="McKernan K."/>
            <person name="Mendez-Lago M."/>
            <person name="Minx P."/>
            <person name="Mollenhauer M.U."/>
            <person name="Montooth K."/>
            <person name="Mount S.M."/>
            <person name="Mu X."/>
            <person name="Myers E."/>
            <person name="Negre B."/>
            <person name="Newfeld S."/>
            <person name="Nielsen R."/>
            <person name="Noor M.A."/>
            <person name="O'Grady P."/>
            <person name="Pachter L."/>
            <person name="Papaceit M."/>
            <person name="Parisi M.J."/>
            <person name="Parisi M."/>
            <person name="Parts L."/>
            <person name="Pedersen J.S."/>
            <person name="Pesole G."/>
            <person name="Phillippy A.M."/>
            <person name="Ponting C.P."/>
            <person name="Pop M."/>
            <person name="Porcelli D."/>
            <person name="Powell J.R."/>
            <person name="Prohaska S."/>
            <person name="Pruitt K."/>
            <person name="Puig M."/>
            <person name="Quesneville H."/>
            <person name="Ram K.R."/>
            <person name="Rand D."/>
            <person name="Rasmussen M.D."/>
            <person name="Reed L.K."/>
            <person name="Reenan R."/>
            <person name="Reily A."/>
            <person name="Remington K.A."/>
            <person name="Rieger T.T."/>
            <person name="Ritchie M.G."/>
            <person name="Robin C."/>
            <person name="Rogers Y.H."/>
            <person name="Rohde C."/>
            <person name="Rozas J."/>
            <person name="Rubenfield M.J."/>
            <person name="Ruiz A."/>
            <person name="Russo S."/>
            <person name="Salzberg S.L."/>
            <person name="Sanchez-Gracia A."/>
            <person name="Saranga D.J."/>
            <person name="Sato H."/>
            <person name="Schaeffer S.W."/>
            <person name="Schatz M.C."/>
            <person name="Schlenke T."/>
            <person name="Schwartz R."/>
            <person name="Segarra C."/>
            <person name="Singh R.S."/>
            <person name="Sirot L."/>
            <person name="Sirota M."/>
            <person name="Sisneros N.B."/>
            <person name="Smith C.D."/>
            <person name="Smith T.F."/>
            <person name="Spieth J."/>
            <person name="Stage D.E."/>
            <person name="Stark A."/>
            <person name="Stephan W."/>
            <person name="Strausberg R.L."/>
            <person name="Strempel S."/>
            <person name="Sturgill D."/>
            <person name="Sutton G."/>
            <person name="Sutton G.G."/>
            <person name="Tao W."/>
            <person name="Teichmann S."/>
            <person name="Tobari Y.N."/>
            <person name="Tomimura Y."/>
            <person name="Tsolas J.M."/>
            <person name="Valente V.L."/>
            <person name="Venter E."/>
            <person name="Venter J.C."/>
            <person name="Vicario S."/>
            <person name="Vieira F.G."/>
            <person name="Vilella A.J."/>
            <person name="Villasante A."/>
            <person name="Walenz B."/>
            <person name="Wang J."/>
            <person name="Wasserman M."/>
            <person name="Watts T."/>
            <person name="Wilson D."/>
            <person name="Wilson R.K."/>
            <person name="Wing R.A."/>
            <person name="Wolfner M.F."/>
            <person name="Wong A."/>
            <person name="Wong G.K."/>
            <person name="Wu C.I."/>
            <person name="Wu G."/>
            <person name="Yamamoto D."/>
            <person name="Yang H.P."/>
            <person name="Yang S.P."/>
            <person name="Yorke J.A."/>
            <person name="Yoshida K."/>
            <person name="Zdobnov E."/>
            <person name="Zhang P."/>
            <person name="Zhang Y."/>
            <person name="Zimin A.V."/>
            <person name="Baldwin J."/>
            <person name="Abdouelleil A."/>
            <person name="Abdulkadir J."/>
            <person name="Abebe A."/>
            <person name="Abera B."/>
            <person name="Abreu J."/>
            <person name="Acer S.C."/>
            <person name="Aftuck L."/>
            <person name="Alexander A."/>
            <person name="An P."/>
            <person name="Anderson E."/>
            <person name="Anderson S."/>
            <person name="Arachi H."/>
            <person name="Azer M."/>
            <person name="Bachantsang P."/>
            <person name="Barry A."/>
            <person name="Bayul T."/>
            <person name="Berlin A."/>
            <person name="Bessette D."/>
            <person name="Bloom T."/>
            <person name="Blye J."/>
            <person name="Boguslavskiy L."/>
            <person name="Bonnet C."/>
            <person name="Boukhgalter B."/>
            <person name="Bourzgui I."/>
            <person name="Brown A."/>
            <person name="Cahill P."/>
            <person name="Channer S."/>
            <person name="Cheshatsang Y."/>
            <person name="Chuda L."/>
            <person name="Citroen M."/>
            <person name="Collymore A."/>
            <person name="Cooke P."/>
            <person name="Costello M."/>
            <person name="D'Aco K."/>
            <person name="Daza R."/>
            <person name="De Haan G."/>
            <person name="DeGray S."/>
            <person name="DeMaso C."/>
            <person name="Dhargay N."/>
            <person name="Dooley K."/>
            <person name="Dooley E."/>
            <person name="Doricent M."/>
            <person name="Dorje P."/>
            <person name="Dorjee K."/>
            <person name="Dupes A."/>
            <person name="Elong R."/>
            <person name="Falk J."/>
            <person name="Farina A."/>
            <person name="Faro S."/>
            <person name="Ferguson D."/>
            <person name="Fisher S."/>
            <person name="Foley C.D."/>
            <person name="Franke A."/>
            <person name="Friedrich D."/>
            <person name="Gadbois L."/>
            <person name="Gearin G."/>
            <person name="Gearin C.R."/>
            <person name="Giannoukos G."/>
            <person name="Goode T."/>
            <person name="Graham J."/>
            <person name="Grandbois E."/>
            <person name="Grewal S."/>
            <person name="Gyaltsen K."/>
            <person name="Hafez N."/>
            <person name="Hagos B."/>
            <person name="Hall J."/>
            <person name="Henson C."/>
            <person name="Hollinger A."/>
            <person name="Honan T."/>
            <person name="Huard M.D."/>
            <person name="Hughes L."/>
            <person name="Hurhula B."/>
            <person name="Husby M.E."/>
            <person name="Kamat A."/>
            <person name="Kanga B."/>
            <person name="Kashin S."/>
            <person name="Khazanovich D."/>
            <person name="Kisner P."/>
            <person name="Lance K."/>
            <person name="Lara M."/>
            <person name="Lee W."/>
            <person name="Lennon N."/>
            <person name="Letendre F."/>
            <person name="LeVine R."/>
            <person name="Lipovsky A."/>
            <person name="Liu X."/>
            <person name="Liu J."/>
            <person name="Liu S."/>
            <person name="Lokyitsang T."/>
            <person name="Lokyitsang Y."/>
            <person name="Lubonja R."/>
            <person name="Lui A."/>
            <person name="MacDonald P."/>
            <person name="Magnisalis V."/>
            <person name="Maru K."/>
            <person name="Matthews C."/>
            <person name="McCusker W."/>
            <person name="McDonough S."/>
            <person name="Mehta T."/>
            <person name="Meldrim J."/>
            <person name="Meneus L."/>
            <person name="Mihai O."/>
            <person name="Mihalev A."/>
            <person name="Mihova T."/>
            <person name="Mittelman R."/>
            <person name="Mlenga V."/>
            <person name="Montmayeur A."/>
            <person name="Mulrain L."/>
            <person name="Navidi A."/>
            <person name="Naylor J."/>
            <person name="Negash T."/>
            <person name="Nguyen T."/>
            <person name="Nguyen N."/>
            <person name="Nicol R."/>
            <person name="Norbu C."/>
            <person name="Norbu N."/>
            <person name="Novod N."/>
            <person name="O'Neill B."/>
            <person name="Osman S."/>
            <person name="Markiewicz E."/>
            <person name="Oyono O.L."/>
            <person name="Patti C."/>
            <person name="Phunkhang P."/>
            <person name="Pierre F."/>
            <person name="Priest M."/>
            <person name="Raghuraman S."/>
            <person name="Rege F."/>
            <person name="Reyes R."/>
            <person name="Rise C."/>
            <person name="Rogov P."/>
            <person name="Ross K."/>
            <person name="Ryan E."/>
            <person name="Settipalli S."/>
            <person name="Shea T."/>
            <person name="Sherpa N."/>
            <person name="Shi L."/>
            <person name="Shih D."/>
            <person name="Sparrow T."/>
            <person name="Spaulding J."/>
            <person name="Stalker J."/>
            <person name="Stange-Thomann N."/>
            <person name="Stavropoulos S."/>
            <person name="Stone C."/>
            <person name="Strader C."/>
            <person name="Tesfaye S."/>
            <person name="Thomson T."/>
            <person name="Thoulutsang Y."/>
            <person name="Thoulutsang D."/>
            <person name="Topham K."/>
            <person name="Topping I."/>
            <person name="Tsamla T."/>
            <person name="Vassiliev H."/>
            <person name="Vo A."/>
            <person name="Wangchuk T."/>
            <person name="Wangdi T."/>
            <person name="Weiand M."/>
            <person name="Wilkinson J."/>
            <person name="Wilson A."/>
            <person name="Yadav S."/>
            <person name="Young G."/>
            <person name="Yu Q."/>
            <person name="Zembek L."/>
            <person name="Zhong D."/>
            <person name="Zimmer A."/>
            <person name="Zwirko Z."/>
            <person name="Jaffe D.B."/>
            <person name="Alvarez P."/>
            <person name="Brockman W."/>
            <person name="Butler J."/>
            <person name="Chin C."/>
            <person name="Gnerre S."/>
            <person name="Grabherr M."/>
            <person name="Kleber M."/>
            <person name="Mauceli E."/>
            <person name="MacCallum I."/>
        </authorList>
    </citation>
    <scope>NUCLEOTIDE SEQUENCE [LARGE SCALE GENOMIC DNA]</scope>
    <source>
        <strain evidence="20">Tucson 15081-1352.22</strain>
    </source>
</reference>
<evidence type="ECO:0000256" key="3">
    <source>
        <dbReference type="ARBA" id="ARBA00022448"/>
    </source>
</evidence>
<keyword evidence="10" id="KW-0769">Symport</keyword>
<gene>
    <name evidence="19" type="primary">Dmoj\GI25808</name>
    <name evidence="19" type="ORF">Dmoj_GI25808</name>
</gene>
<comment type="similarity">
    <text evidence="2">Belongs to the Ca(2+):cation antiporter (CaCA) (TC 2.A.19) family. SLC24A subfamily.</text>
</comment>
<evidence type="ECO:0000256" key="8">
    <source>
        <dbReference type="ARBA" id="ARBA00022729"/>
    </source>
</evidence>
<keyword evidence="20" id="KW-1185">Reference proteome</keyword>
<keyword evidence="9" id="KW-0106">Calcium</keyword>
<evidence type="ECO:0000256" key="2">
    <source>
        <dbReference type="ARBA" id="ARBA00005364"/>
    </source>
</evidence>
<feature type="transmembrane region" description="Helical" evidence="17">
    <location>
        <begin position="195"/>
        <end position="211"/>
    </location>
</feature>
<keyword evidence="7 17" id="KW-0812">Transmembrane</keyword>
<evidence type="ECO:0000256" key="9">
    <source>
        <dbReference type="ARBA" id="ARBA00022837"/>
    </source>
</evidence>